<evidence type="ECO:0000313" key="2">
    <source>
        <dbReference type="EMBL" id="QFG02844.1"/>
    </source>
</evidence>
<name>A0ABX6C1Z6_9CHLR</name>
<reference evidence="2 3" key="2">
    <citation type="submission" date="2019-10" db="EMBL/GenBank/DDBJ databases">
        <title>Thermopilla bonchosmolovskayae gen. nov., sp. nov., a moderately thermophilic Chloroflexi bacterium from a Chukotka hot spring (Arctic, Russia), representing a novel classis Thermopillaia, which include previously uncultivated lineage OLB14.</title>
        <authorList>
            <person name="Kochetkova T.V."/>
            <person name="Zayulina K.S."/>
            <person name="Zhigarkov V.S."/>
            <person name="Minaev N.V."/>
            <person name="Novikov A."/>
            <person name="Toshchakov S.V."/>
            <person name="Elcheninov A.G."/>
            <person name="Kublanov I.V."/>
        </authorList>
    </citation>
    <scope>NUCLEOTIDE SEQUENCE [LARGE SCALE GENOMIC DNA]</scope>
    <source>
        <strain evidence="2 3">3753O</strain>
    </source>
</reference>
<gene>
    <name evidence="2" type="ORF">Tbon_05920</name>
</gene>
<reference evidence="2 3" key="1">
    <citation type="submission" date="2019-08" db="EMBL/GenBank/DDBJ databases">
        <authorList>
            <person name="Toschakov S.V."/>
        </authorList>
    </citation>
    <scope>NUCLEOTIDE SEQUENCE [LARGE SCALE GENOMIC DNA]</scope>
    <source>
        <strain evidence="2 3">3753O</strain>
    </source>
</reference>
<accession>A0ABX6C1Z6</accession>
<feature type="compositionally biased region" description="Low complexity" evidence="1">
    <location>
        <begin position="253"/>
        <end position="310"/>
    </location>
</feature>
<feature type="region of interest" description="Disordered" evidence="1">
    <location>
        <begin position="253"/>
        <end position="328"/>
    </location>
</feature>
<evidence type="ECO:0000313" key="3">
    <source>
        <dbReference type="Proteomes" id="UP000326331"/>
    </source>
</evidence>
<dbReference type="RefSeq" id="WP_158066767.1">
    <property type="nucleotide sequence ID" value="NZ_CP042829.1"/>
</dbReference>
<organism evidence="2 3">
    <name type="scientific">Tepidiforma bonchosmolovskayae</name>
    <dbReference type="NCBI Taxonomy" id="2601677"/>
    <lineage>
        <taxon>Bacteria</taxon>
        <taxon>Bacillati</taxon>
        <taxon>Chloroflexota</taxon>
        <taxon>Tepidiformia</taxon>
        <taxon>Tepidiformales</taxon>
        <taxon>Tepidiformaceae</taxon>
        <taxon>Tepidiforma</taxon>
    </lineage>
</organism>
<dbReference type="Proteomes" id="UP000326331">
    <property type="component" value="Chromosome"/>
</dbReference>
<evidence type="ECO:0008006" key="4">
    <source>
        <dbReference type="Google" id="ProtNLM"/>
    </source>
</evidence>
<dbReference type="EMBL" id="CP042829">
    <property type="protein sequence ID" value="QFG02844.1"/>
    <property type="molecule type" value="Genomic_DNA"/>
</dbReference>
<proteinExistence type="predicted"/>
<sequence>MIRRLFDRKAGRRADILAEAQALVDDGLEPDFVLSLFPEDADWLAGMLRVTAAVTDAYASEPASYFFEASLKAKVLARATEPTTPAEPLFLPVPGYSPVRTAVASMAVLSGAAAVGVLALGFVTAGDAVPGDWNYAFKLANERLEYTLSRGDGRVDVQLRQAEARVYELQQLAARDTDLAASLDGLQRELRAIAELAEKQGGLTDIQKARVKSLAEQSSTVLSQARNRPDVDPEKVAAAAAAIDDAVSAALGGVTPLATPEPTATPTRTPEPAATATPEAATPKPAETATPLPAGSATPSATAEAAPSATVQPAEAGETPAAQPSPKP</sequence>
<evidence type="ECO:0000256" key="1">
    <source>
        <dbReference type="SAM" id="MobiDB-lite"/>
    </source>
</evidence>
<protein>
    <recommendedName>
        <fullName evidence="4">DUF5667 domain-containing protein</fullName>
    </recommendedName>
</protein>
<keyword evidence="3" id="KW-1185">Reference proteome</keyword>